<evidence type="ECO:0008006" key="7">
    <source>
        <dbReference type="Google" id="ProtNLM"/>
    </source>
</evidence>
<dbReference type="AlphaFoldDB" id="A0A2N5VJ67"/>
<gene>
    <name evidence="5" type="ORF">PCASD_01278</name>
</gene>
<protein>
    <recommendedName>
        <fullName evidence="7">TatD DNase</fullName>
    </recommendedName>
</protein>
<dbReference type="Pfam" id="PF01026">
    <property type="entry name" value="TatD_DNase"/>
    <property type="match status" value="1"/>
</dbReference>
<evidence type="ECO:0000256" key="2">
    <source>
        <dbReference type="ARBA" id="ARBA00022722"/>
    </source>
</evidence>
<reference evidence="5 6" key="1">
    <citation type="submission" date="2017-11" db="EMBL/GenBank/DDBJ databases">
        <title>De novo assembly and phasing of dikaryotic genomes from two isolates of Puccinia coronata f. sp. avenae, the causal agent of oat crown rust.</title>
        <authorList>
            <person name="Miller M.E."/>
            <person name="Zhang Y."/>
            <person name="Omidvar V."/>
            <person name="Sperschneider J."/>
            <person name="Schwessinger B."/>
            <person name="Raley C."/>
            <person name="Palmer J.M."/>
            <person name="Garnica D."/>
            <person name="Upadhyaya N."/>
            <person name="Rathjen J."/>
            <person name="Taylor J.M."/>
            <person name="Park R.F."/>
            <person name="Dodds P.N."/>
            <person name="Hirsch C.D."/>
            <person name="Kianian S.F."/>
            <person name="Figueroa M."/>
        </authorList>
    </citation>
    <scope>NUCLEOTIDE SEQUENCE [LARGE SCALE GENOMIC DNA]</scope>
    <source>
        <strain evidence="5">12SD80</strain>
    </source>
</reference>
<comment type="caution">
    <text evidence="5">The sequence shown here is derived from an EMBL/GenBank/DDBJ whole genome shotgun (WGS) entry which is preliminary data.</text>
</comment>
<evidence type="ECO:0000313" key="5">
    <source>
        <dbReference type="EMBL" id="PLW50033.1"/>
    </source>
</evidence>
<dbReference type="GO" id="GO:0008296">
    <property type="term" value="F:3'-5'-DNA exonuclease activity"/>
    <property type="evidence" value="ECO:0007669"/>
    <property type="project" value="TreeGrafter"/>
</dbReference>
<dbReference type="CDD" id="cd01310">
    <property type="entry name" value="TatD_DNAse"/>
    <property type="match status" value="1"/>
</dbReference>
<evidence type="ECO:0000256" key="3">
    <source>
        <dbReference type="ARBA" id="ARBA00022723"/>
    </source>
</evidence>
<dbReference type="PROSITE" id="PS01091">
    <property type="entry name" value="TATD_3"/>
    <property type="match status" value="1"/>
</dbReference>
<dbReference type="SUPFAM" id="SSF51556">
    <property type="entry name" value="Metallo-dependent hydrolases"/>
    <property type="match status" value="1"/>
</dbReference>
<evidence type="ECO:0000313" key="6">
    <source>
        <dbReference type="Proteomes" id="UP000235392"/>
    </source>
</evidence>
<evidence type="ECO:0000256" key="1">
    <source>
        <dbReference type="ARBA" id="ARBA00009275"/>
    </source>
</evidence>
<keyword evidence="2" id="KW-0540">Nuclease</keyword>
<dbReference type="Gene3D" id="3.20.20.140">
    <property type="entry name" value="Metal-dependent hydrolases"/>
    <property type="match status" value="1"/>
</dbReference>
<proteinExistence type="inferred from homology"/>
<dbReference type="PANTHER" id="PTHR10060:SF15">
    <property type="entry name" value="DEOXYRIBONUCLEASE TATDN1"/>
    <property type="match status" value="1"/>
</dbReference>
<accession>A0A2N5VJ67</accession>
<dbReference type="Proteomes" id="UP000235392">
    <property type="component" value="Unassembled WGS sequence"/>
</dbReference>
<keyword evidence="4" id="KW-0378">Hydrolase</keyword>
<dbReference type="InterPro" id="IPR032466">
    <property type="entry name" value="Metal_Hydrolase"/>
</dbReference>
<keyword evidence="3" id="KW-0479">Metal-binding</keyword>
<dbReference type="PANTHER" id="PTHR10060">
    <property type="entry name" value="TATD FAMILY DEOXYRIBONUCLEASE"/>
    <property type="match status" value="1"/>
</dbReference>
<dbReference type="InterPro" id="IPR018228">
    <property type="entry name" value="DNase_TatD-rel_CS"/>
</dbReference>
<dbReference type="GO" id="GO:0046872">
    <property type="term" value="F:metal ion binding"/>
    <property type="evidence" value="ECO:0007669"/>
    <property type="project" value="UniProtKB-KW"/>
</dbReference>
<organism evidence="5 6">
    <name type="scientific">Puccinia coronata f. sp. avenae</name>
    <dbReference type="NCBI Taxonomy" id="200324"/>
    <lineage>
        <taxon>Eukaryota</taxon>
        <taxon>Fungi</taxon>
        <taxon>Dikarya</taxon>
        <taxon>Basidiomycota</taxon>
        <taxon>Pucciniomycotina</taxon>
        <taxon>Pucciniomycetes</taxon>
        <taxon>Pucciniales</taxon>
        <taxon>Pucciniaceae</taxon>
        <taxon>Puccinia</taxon>
    </lineage>
</organism>
<dbReference type="InterPro" id="IPR050891">
    <property type="entry name" value="TatD-type_Hydrolase"/>
</dbReference>
<sequence length="389" mass="43356">MRFGRQPLSSISRHRWIQPQNTRPVFRSPAHASTIRAMSSAETPDTRPEGTPLKAHDHSYRFIDIGSNLGDPVFRGEYHGKQAHPNDFQQILNRARSAGVVKQILTGDCLSGSREVRLLALENEGLYATVGCHPCRANEFEAGGRQDTPEDVEQSAEAYLAALDQLIADDQASGQSRVVAVGECGLDYDRLSHCSKETQSRHFPPQLELATKYQLPLFLHSRTSEAHTDFVRIIRTHEARHPAAKILPARRKGVVHSFTGSLDEMNELVGLGFSIGINGCSLKTEENLQVVKAVPLDRIMLETDCPWCEIRPSHASHRYLSEMPMKEVFLPPAIKKEKHQVADDKMVKGRNEPCTIGQVAWVVSKLKGIPLSEVTQNAWQNSVDMFALS</sequence>
<dbReference type="InterPro" id="IPR001130">
    <property type="entry name" value="TatD-like"/>
</dbReference>
<evidence type="ECO:0000256" key="4">
    <source>
        <dbReference type="ARBA" id="ARBA00022801"/>
    </source>
</evidence>
<name>A0A2N5VJ67_9BASI</name>
<dbReference type="EMBL" id="PGCI01000013">
    <property type="protein sequence ID" value="PLW50033.1"/>
    <property type="molecule type" value="Genomic_DNA"/>
</dbReference>
<dbReference type="GO" id="GO:0005829">
    <property type="term" value="C:cytosol"/>
    <property type="evidence" value="ECO:0007669"/>
    <property type="project" value="TreeGrafter"/>
</dbReference>
<comment type="similarity">
    <text evidence="1">Belongs to the metallo-dependent hydrolases superfamily. TatD-type hydrolase family.</text>
</comment>